<dbReference type="Proteomes" id="UP000092573">
    <property type="component" value="Chromosome"/>
</dbReference>
<evidence type="ECO:0000256" key="6">
    <source>
        <dbReference type="SAM" id="Phobius"/>
    </source>
</evidence>
<feature type="transmembrane region" description="Helical" evidence="6">
    <location>
        <begin position="393"/>
        <end position="412"/>
    </location>
</feature>
<comment type="subcellular location">
    <subcellularLocation>
        <location evidence="1">Cell membrane</location>
        <topology evidence="1">Multi-pass membrane protein</topology>
    </subcellularLocation>
</comment>
<dbReference type="PIRSF" id="PIRSF038958">
    <property type="entry name" value="PG_synth_SpoVB"/>
    <property type="match status" value="1"/>
</dbReference>
<dbReference type="STRING" id="1462996.AWM70_14440"/>
<keyword evidence="8" id="KW-1185">Reference proteome</keyword>
<proteinExistence type="predicted"/>
<feature type="transmembrane region" description="Helical" evidence="6">
    <location>
        <begin position="123"/>
        <end position="141"/>
    </location>
</feature>
<gene>
    <name evidence="7" type="ORF">AWM70_14440</name>
</gene>
<dbReference type="PANTHER" id="PTHR30250">
    <property type="entry name" value="PST FAMILY PREDICTED COLANIC ACID TRANSPORTER"/>
    <property type="match status" value="1"/>
</dbReference>
<dbReference type="PANTHER" id="PTHR30250:SF21">
    <property type="entry name" value="LIPID II FLIPPASE MURJ"/>
    <property type="match status" value="1"/>
</dbReference>
<dbReference type="CDD" id="cd13124">
    <property type="entry name" value="MATE_SpoVB_like"/>
    <property type="match status" value="1"/>
</dbReference>
<keyword evidence="2" id="KW-1003">Cell membrane</keyword>
<feature type="transmembrane region" description="Helical" evidence="6">
    <location>
        <begin position="485"/>
        <end position="509"/>
    </location>
</feature>
<keyword evidence="4 6" id="KW-1133">Transmembrane helix</keyword>
<evidence type="ECO:0000256" key="5">
    <source>
        <dbReference type="ARBA" id="ARBA00023136"/>
    </source>
</evidence>
<dbReference type="InterPro" id="IPR002797">
    <property type="entry name" value="Polysacc_synth"/>
</dbReference>
<dbReference type="OrthoDB" id="9775950at2"/>
<keyword evidence="5 6" id="KW-0472">Membrane</keyword>
<evidence type="ECO:0000313" key="7">
    <source>
        <dbReference type="EMBL" id="ANS75648.1"/>
    </source>
</evidence>
<feature type="transmembrane region" description="Helical" evidence="6">
    <location>
        <begin position="239"/>
        <end position="259"/>
    </location>
</feature>
<feature type="transmembrane region" description="Helical" evidence="6">
    <location>
        <begin position="162"/>
        <end position="181"/>
    </location>
</feature>
<dbReference type="KEGG" id="pyg:AWM70_14440"/>
<dbReference type="AlphaFoldDB" id="A0A1B1N2K4"/>
<keyword evidence="3 6" id="KW-0812">Transmembrane</keyword>
<feature type="transmembrane region" description="Helical" evidence="6">
    <location>
        <begin position="297"/>
        <end position="316"/>
    </location>
</feature>
<sequence>MSKKESFIKGTLILAVAALVARVLGMAQRVPLEHLFGAVGNASFTISNTVYLLLLTVATAGIPSTLSKMVSERYALQRPGEAKRIYKAALIFAAVTGVLITVLLYVLAPVYARLISAPEATPAIRAIAPALLLFPTVAMMRGYFQGRNNMSAGGVSQIVEQILRVITAIAIAVVMVSAGYADKWVAAGASFGGVLGSIGAFAIMLYYAFKLKRSDKETPQEDLSTGEPALPFRKIYANIFKLSIPIVLSSLAIPAVYFIDSSIVKPMLKGQIGLDQATYLLGILGSRAQSIAGIPPILSIALSTSLIPIISGAFARKDMPYLEKQITLAMRISVITGMPVVLALCTAAYSVNGMLYSSLDGSGIIALLTLGTIFQITMSTSSAILLSMGKPNLSMVHVLIGIVVKLAVSFALAPVFGIYGIVAGTGICFLVITLLNIRSLKQIVPFSILGKRWTGFLVTVVVLAAVGYGLNEAGIQLVHVMPHRVAFFITCCLVGGVTVALYPVMLILLRVIRREELDSYPNAIRRLLRPLMRFAPASGKRSEG</sequence>
<feature type="transmembrane region" description="Helical" evidence="6">
    <location>
        <begin position="187"/>
        <end position="209"/>
    </location>
</feature>
<name>A0A1B1N2K4_9BACL</name>
<feature type="transmembrane region" description="Helical" evidence="6">
    <location>
        <begin position="49"/>
        <end position="67"/>
    </location>
</feature>
<evidence type="ECO:0000256" key="1">
    <source>
        <dbReference type="ARBA" id="ARBA00004651"/>
    </source>
</evidence>
<evidence type="ECO:0000256" key="4">
    <source>
        <dbReference type="ARBA" id="ARBA00022989"/>
    </source>
</evidence>
<accession>A0A1B1N2K4</accession>
<evidence type="ECO:0000313" key="8">
    <source>
        <dbReference type="Proteomes" id="UP000092573"/>
    </source>
</evidence>
<reference evidence="7 8" key="1">
    <citation type="submission" date="2016-01" db="EMBL/GenBank/DDBJ databases">
        <title>Complete Genome Sequence of Paenibacillus yonginensis DCY84, a novel Plant Growth-Promoting Bacteria with Elicitation of Induced Systemic Resistance.</title>
        <authorList>
            <person name="Kim Y.J."/>
            <person name="Yang D.C."/>
            <person name="Sukweenadhi J."/>
        </authorList>
    </citation>
    <scope>NUCLEOTIDE SEQUENCE [LARGE SCALE GENOMIC DNA]</scope>
    <source>
        <strain evidence="7 8">DCY84</strain>
    </source>
</reference>
<feature type="transmembrane region" description="Helical" evidence="6">
    <location>
        <begin position="449"/>
        <end position="470"/>
    </location>
</feature>
<protein>
    <submittedName>
        <fullName evidence="7">Uncharacterized protein</fullName>
    </submittedName>
</protein>
<dbReference type="GO" id="GO:0005886">
    <property type="term" value="C:plasma membrane"/>
    <property type="evidence" value="ECO:0007669"/>
    <property type="project" value="UniProtKB-SubCell"/>
</dbReference>
<dbReference type="InterPro" id="IPR050833">
    <property type="entry name" value="Poly_Biosynth_Transport"/>
</dbReference>
<evidence type="ECO:0000256" key="3">
    <source>
        <dbReference type="ARBA" id="ARBA00022692"/>
    </source>
</evidence>
<dbReference type="InterPro" id="IPR024923">
    <property type="entry name" value="PG_synth_SpoVB"/>
</dbReference>
<dbReference type="EMBL" id="CP014167">
    <property type="protein sequence ID" value="ANS75648.1"/>
    <property type="molecule type" value="Genomic_DNA"/>
</dbReference>
<evidence type="ECO:0000256" key="2">
    <source>
        <dbReference type="ARBA" id="ARBA00022475"/>
    </source>
</evidence>
<feature type="transmembrane region" description="Helical" evidence="6">
    <location>
        <begin position="418"/>
        <end position="437"/>
    </location>
</feature>
<feature type="transmembrane region" description="Helical" evidence="6">
    <location>
        <begin position="363"/>
        <end position="386"/>
    </location>
</feature>
<organism evidence="7 8">
    <name type="scientific">Paenibacillus yonginensis</name>
    <dbReference type="NCBI Taxonomy" id="1462996"/>
    <lineage>
        <taxon>Bacteria</taxon>
        <taxon>Bacillati</taxon>
        <taxon>Bacillota</taxon>
        <taxon>Bacilli</taxon>
        <taxon>Bacillales</taxon>
        <taxon>Paenibacillaceae</taxon>
        <taxon>Paenibacillus</taxon>
    </lineage>
</organism>
<dbReference type="Pfam" id="PF01943">
    <property type="entry name" value="Polysacc_synt"/>
    <property type="match status" value="1"/>
</dbReference>
<dbReference type="RefSeq" id="WP_068697513.1">
    <property type="nucleotide sequence ID" value="NZ_CP014167.1"/>
</dbReference>
<feature type="transmembrane region" description="Helical" evidence="6">
    <location>
        <begin position="88"/>
        <end position="111"/>
    </location>
</feature>
<feature type="transmembrane region" description="Helical" evidence="6">
    <location>
        <begin position="328"/>
        <end position="351"/>
    </location>
</feature>